<dbReference type="Proteomes" id="UP000825388">
    <property type="component" value="Unassembled WGS sequence"/>
</dbReference>
<organism evidence="2 3">
    <name type="scientific">Xanthomonas citri pv. sesbaniae</name>
    <dbReference type="NCBI Taxonomy" id="473425"/>
    <lineage>
        <taxon>Bacteria</taxon>
        <taxon>Pseudomonadati</taxon>
        <taxon>Pseudomonadota</taxon>
        <taxon>Gammaproteobacteria</taxon>
        <taxon>Lysobacterales</taxon>
        <taxon>Lysobacteraceae</taxon>
        <taxon>Xanthomonas</taxon>
    </lineage>
</organism>
<evidence type="ECO:0000313" key="3">
    <source>
        <dbReference type="Proteomes" id="UP000825388"/>
    </source>
</evidence>
<name>A0AAW4RI27_XANCI</name>
<dbReference type="EMBL" id="LOKL01000101">
    <property type="protein sequence ID" value="MBZ3923837.1"/>
    <property type="molecule type" value="Genomic_DNA"/>
</dbReference>
<protein>
    <submittedName>
        <fullName evidence="2">Uncharacterized protein</fullName>
    </submittedName>
</protein>
<proteinExistence type="predicted"/>
<evidence type="ECO:0000313" key="2">
    <source>
        <dbReference type="EMBL" id="MBZ3923837.1"/>
    </source>
</evidence>
<dbReference type="AlphaFoldDB" id="A0AAW4RI27"/>
<comment type="caution">
    <text evidence="2">The sequence shown here is derived from an EMBL/GenBank/DDBJ whole genome shotgun (WGS) entry which is preliminary data.</text>
</comment>
<feature type="region of interest" description="Disordered" evidence="1">
    <location>
        <begin position="255"/>
        <end position="287"/>
    </location>
</feature>
<reference evidence="2" key="1">
    <citation type="submission" date="2015-12" db="EMBL/GenBank/DDBJ databases">
        <authorList>
            <person name="Bansal K."/>
            <person name="Midha S."/>
            <person name="Patil P.B."/>
        </authorList>
    </citation>
    <scope>NUCLEOTIDE SEQUENCE</scope>
    <source>
        <strain evidence="2">LMG867</strain>
    </source>
</reference>
<accession>A0AAW4RI27</accession>
<evidence type="ECO:0000256" key="1">
    <source>
        <dbReference type="SAM" id="MobiDB-lite"/>
    </source>
</evidence>
<feature type="compositionally biased region" description="Basic and acidic residues" evidence="1">
    <location>
        <begin position="255"/>
        <end position="270"/>
    </location>
</feature>
<gene>
    <name evidence="2" type="ORF">Xseb_07865</name>
</gene>
<sequence>MQPVLASDLVFGYPRELFRVTPAGDVVVSEGVSTTDAARAFWEAVAQTRPRPHAAVLSQPSGNFGQLQQPSAAAQPAQGGTVTGWRMIDGMTVFDVASHSGIVEPQQFVRYADYLAARQPVGVGPVAVVTTSDHFTYGKLNRDLPDGAPLYTAPPAPAAVPVDGEGSVIEALLELAYAAWCLADDAQDNGETLTVDRAGFDKLSECLDKLDALPDDQPGYIMEVAAKARWALRRLLATHQQPAVAKEPASFRFIAEEDRAPTRHDMRDRGSVGYQHKPSPTDEGAKG</sequence>